<organism evidence="2 3">
    <name type="scientific">Actinokineospora bangkokensis</name>
    <dbReference type="NCBI Taxonomy" id="1193682"/>
    <lineage>
        <taxon>Bacteria</taxon>
        <taxon>Bacillati</taxon>
        <taxon>Actinomycetota</taxon>
        <taxon>Actinomycetes</taxon>
        <taxon>Pseudonocardiales</taxon>
        <taxon>Pseudonocardiaceae</taxon>
        <taxon>Actinokineospora</taxon>
    </lineage>
</organism>
<sequence length="158" mass="16730">MTRRCVPLDQSATAAATLLRRITAQLDQRAADFAAAEGLHPTDLRALVLLLDARRDGHPATPGWLSARLSLNSASITALVDRLARGGYVERTPDRRDRRRVLLALRDRGLAVGTAYLSATAGVVTAALSGFDAEDMGTAVRVLSSLDQALSGAPSVRA</sequence>
<evidence type="ECO:0000313" key="2">
    <source>
        <dbReference type="EMBL" id="OLR92066.1"/>
    </source>
</evidence>
<evidence type="ECO:0000313" key="3">
    <source>
        <dbReference type="Proteomes" id="UP000186040"/>
    </source>
</evidence>
<accession>A0A1Q9LJ56</accession>
<feature type="domain" description="HTH marR-type" evidence="1">
    <location>
        <begin position="12"/>
        <end position="148"/>
    </location>
</feature>
<dbReference type="PROSITE" id="PS50995">
    <property type="entry name" value="HTH_MARR_2"/>
    <property type="match status" value="1"/>
</dbReference>
<name>A0A1Q9LJ56_9PSEU</name>
<dbReference type="PANTHER" id="PTHR33164">
    <property type="entry name" value="TRANSCRIPTIONAL REGULATOR, MARR FAMILY"/>
    <property type="match status" value="1"/>
</dbReference>
<evidence type="ECO:0000259" key="1">
    <source>
        <dbReference type="PROSITE" id="PS50995"/>
    </source>
</evidence>
<dbReference type="Gene3D" id="1.10.10.10">
    <property type="entry name" value="Winged helix-like DNA-binding domain superfamily/Winged helix DNA-binding domain"/>
    <property type="match status" value="1"/>
</dbReference>
<dbReference type="GO" id="GO:0006950">
    <property type="term" value="P:response to stress"/>
    <property type="evidence" value="ECO:0007669"/>
    <property type="project" value="TreeGrafter"/>
</dbReference>
<dbReference type="GO" id="GO:0003700">
    <property type="term" value="F:DNA-binding transcription factor activity"/>
    <property type="evidence" value="ECO:0007669"/>
    <property type="project" value="InterPro"/>
</dbReference>
<reference evidence="2 3" key="1">
    <citation type="submission" date="2016-10" db="EMBL/GenBank/DDBJ databases">
        <title>The Draft Genome Sequence of Actinokineospora bangkokensis 44EHWT reveals the biosynthetic pathway of antifungal compounds Thailandins with unusual extender unit butylmalonyl-CoA.</title>
        <authorList>
            <person name="Greule A."/>
            <person name="Intra B."/>
            <person name="Flemming S."/>
            <person name="Rommel M.G."/>
            <person name="Panbangred W."/>
            <person name="Bechthold A."/>
        </authorList>
    </citation>
    <scope>NUCLEOTIDE SEQUENCE [LARGE SCALE GENOMIC DNA]</scope>
    <source>
        <strain evidence="2 3">44EHW</strain>
    </source>
</reference>
<dbReference type="Proteomes" id="UP000186040">
    <property type="component" value="Unassembled WGS sequence"/>
</dbReference>
<proteinExistence type="predicted"/>
<protein>
    <recommendedName>
        <fullName evidence="1">HTH marR-type domain-containing protein</fullName>
    </recommendedName>
</protein>
<dbReference type="Pfam" id="PF12802">
    <property type="entry name" value="MarR_2"/>
    <property type="match status" value="1"/>
</dbReference>
<keyword evidence="3" id="KW-1185">Reference proteome</keyword>
<dbReference type="SUPFAM" id="SSF46785">
    <property type="entry name" value="Winged helix' DNA-binding domain"/>
    <property type="match status" value="1"/>
</dbReference>
<dbReference type="InterPro" id="IPR036390">
    <property type="entry name" value="WH_DNA-bd_sf"/>
</dbReference>
<dbReference type="AlphaFoldDB" id="A0A1Q9LJ56"/>
<dbReference type="InterPro" id="IPR000835">
    <property type="entry name" value="HTH_MarR-typ"/>
</dbReference>
<dbReference type="PRINTS" id="PR00598">
    <property type="entry name" value="HTHMARR"/>
</dbReference>
<dbReference type="SMART" id="SM00347">
    <property type="entry name" value="HTH_MARR"/>
    <property type="match status" value="1"/>
</dbReference>
<dbReference type="EMBL" id="MKQR01000017">
    <property type="protein sequence ID" value="OLR92066.1"/>
    <property type="molecule type" value="Genomic_DNA"/>
</dbReference>
<dbReference type="STRING" id="1193682.BJP25_22180"/>
<dbReference type="PANTHER" id="PTHR33164:SF106">
    <property type="entry name" value="TRANSCRIPTIONAL REGULATORY PROTEIN"/>
    <property type="match status" value="1"/>
</dbReference>
<gene>
    <name evidence="2" type="ORF">BJP25_22180</name>
</gene>
<comment type="caution">
    <text evidence="2">The sequence shown here is derived from an EMBL/GenBank/DDBJ whole genome shotgun (WGS) entry which is preliminary data.</text>
</comment>
<dbReference type="InterPro" id="IPR039422">
    <property type="entry name" value="MarR/SlyA-like"/>
</dbReference>
<dbReference type="InterPro" id="IPR036388">
    <property type="entry name" value="WH-like_DNA-bd_sf"/>
</dbReference>